<organism evidence="7 8">
    <name type="scientific">Bradyrhizobium rifense</name>
    <dbReference type="NCBI Taxonomy" id="515499"/>
    <lineage>
        <taxon>Bacteria</taxon>
        <taxon>Pseudomonadati</taxon>
        <taxon>Pseudomonadota</taxon>
        <taxon>Alphaproteobacteria</taxon>
        <taxon>Hyphomicrobiales</taxon>
        <taxon>Nitrobacteraceae</taxon>
        <taxon>Bradyrhizobium</taxon>
    </lineage>
</organism>
<keyword evidence="3 5" id="KW-1133">Transmembrane helix</keyword>
<keyword evidence="2 5" id="KW-0812">Transmembrane</keyword>
<proteinExistence type="predicted"/>
<feature type="transmembrane region" description="Helical" evidence="5">
    <location>
        <begin position="33"/>
        <end position="53"/>
    </location>
</feature>
<evidence type="ECO:0000256" key="3">
    <source>
        <dbReference type="ARBA" id="ARBA00022989"/>
    </source>
</evidence>
<dbReference type="GO" id="GO:0000271">
    <property type="term" value="P:polysaccharide biosynthetic process"/>
    <property type="evidence" value="ECO:0007669"/>
    <property type="project" value="InterPro"/>
</dbReference>
<evidence type="ECO:0000256" key="5">
    <source>
        <dbReference type="SAM" id="Phobius"/>
    </source>
</evidence>
<reference evidence="7 8" key="1">
    <citation type="submission" date="2019-08" db="EMBL/GenBank/DDBJ databases">
        <title>Bradyrhizobium hipponensis sp. nov., a rhizobium isolated from a Lupinus angustifolius root nodule in Tunisia.</title>
        <authorList>
            <person name="Off K."/>
            <person name="Rejili M."/>
            <person name="Mars M."/>
            <person name="Brachmann A."/>
            <person name="Marin M."/>
        </authorList>
    </citation>
    <scope>NUCLEOTIDE SEQUENCE [LARGE SCALE GENOMIC DNA]</scope>
    <source>
        <strain evidence="7 8">CTAW71</strain>
    </source>
</reference>
<dbReference type="OrthoDB" id="565050at2"/>
<comment type="subcellular location">
    <subcellularLocation>
        <location evidence="1">Membrane</location>
        <topology evidence="1">Multi-pass membrane protein</topology>
    </subcellularLocation>
</comment>
<evidence type="ECO:0000313" key="7">
    <source>
        <dbReference type="EMBL" id="TYL92041.1"/>
    </source>
</evidence>
<comment type="caution">
    <text evidence="7">The sequence shown here is derived from an EMBL/GenBank/DDBJ whole genome shotgun (WGS) entry which is preliminary data.</text>
</comment>
<dbReference type="InterPro" id="IPR007267">
    <property type="entry name" value="GtrA_DPMS_TM"/>
</dbReference>
<keyword evidence="4 5" id="KW-0472">Membrane</keyword>
<sequence length="132" mass="14396">MTVAVRYLLFAALSTLANLAVQRLVIQVSTSESALILSMLSGTAAGFAIKYVLDKRWIFEDQYAASATELKKIVLYGASGVATTVMFWATELSFLHIWQSERAKYSGAVLGLAIGYAAKYALDRAFVFRKAG</sequence>
<name>A0A5D3KB48_9BRAD</name>
<feature type="transmembrane region" description="Helical" evidence="5">
    <location>
        <begin position="103"/>
        <end position="122"/>
    </location>
</feature>
<feature type="domain" description="GtrA/DPMS transmembrane" evidence="6">
    <location>
        <begin position="6"/>
        <end position="128"/>
    </location>
</feature>
<dbReference type="RefSeq" id="WP_148775114.1">
    <property type="nucleotide sequence ID" value="NZ_VSSS01000041.1"/>
</dbReference>
<keyword evidence="8" id="KW-1185">Reference proteome</keyword>
<evidence type="ECO:0000256" key="1">
    <source>
        <dbReference type="ARBA" id="ARBA00004141"/>
    </source>
</evidence>
<protein>
    <submittedName>
        <fullName evidence="7">GtrA family protein</fullName>
    </submittedName>
</protein>
<evidence type="ECO:0000256" key="2">
    <source>
        <dbReference type="ARBA" id="ARBA00022692"/>
    </source>
</evidence>
<dbReference type="Pfam" id="PF04138">
    <property type="entry name" value="GtrA_DPMS_TM"/>
    <property type="match status" value="1"/>
</dbReference>
<evidence type="ECO:0000259" key="6">
    <source>
        <dbReference type="Pfam" id="PF04138"/>
    </source>
</evidence>
<dbReference type="EMBL" id="VSSS01000041">
    <property type="protein sequence ID" value="TYL92041.1"/>
    <property type="molecule type" value="Genomic_DNA"/>
</dbReference>
<dbReference type="NCBIfam" id="NF037976">
    <property type="entry name" value="gtrA_1"/>
    <property type="match status" value="1"/>
</dbReference>
<evidence type="ECO:0000256" key="4">
    <source>
        <dbReference type="ARBA" id="ARBA00023136"/>
    </source>
</evidence>
<accession>A0A5D3KB48</accession>
<evidence type="ECO:0000313" key="8">
    <source>
        <dbReference type="Proteomes" id="UP000324758"/>
    </source>
</evidence>
<gene>
    <name evidence="7" type="ORF">FXB40_26720</name>
</gene>
<dbReference type="AlphaFoldDB" id="A0A5D3KB48"/>
<feature type="transmembrane region" description="Helical" evidence="5">
    <location>
        <begin position="73"/>
        <end position="97"/>
    </location>
</feature>
<dbReference type="GO" id="GO:0016020">
    <property type="term" value="C:membrane"/>
    <property type="evidence" value="ECO:0007669"/>
    <property type="project" value="UniProtKB-SubCell"/>
</dbReference>
<dbReference type="Proteomes" id="UP000324758">
    <property type="component" value="Unassembled WGS sequence"/>
</dbReference>